<evidence type="ECO:0000313" key="1">
    <source>
        <dbReference type="EMBL" id="TLF96634.1"/>
    </source>
</evidence>
<gene>
    <name evidence="1" type="ORF">FEK35_28200</name>
</gene>
<name>A0A5R8P5U3_9NOCA</name>
<protein>
    <submittedName>
        <fullName evidence="1">WXG100 family type VII secretion target</fullName>
    </submittedName>
</protein>
<dbReference type="Gene3D" id="1.10.287.1060">
    <property type="entry name" value="ESAT-6-like"/>
    <property type="match status" value="1"/>
</dbReference>
<dbReference type="Proteomes" id="UP000308349">
    <property type="component" value="Unassembled WGS sequence"/>
</dbReference>
<dbReference type="SUPFAM" id="SSF140453">
    <property type="entry name" value="EsxAB dimer-like"/>
    <property type="match status" value="1"/>
</dbReference>
<comment type="caution">
    <text evidence="1">The sequence shown here is derived from an EMBL/GenBank/DDBJ whole genome shotgun (WGS) entry which is preliminary data.</text>
</comment>
<organism evidence="1 2">
    <name type="scientific">Nocardia cyriacigeorgica</name>
    <dbReference type="NCBI Taxonomy" id="135487"/>
    <lineage>
        <taxon>Bacteria</taxon>
        <taxon>Bacillati</taxon>
        <taxon>Actinomycetota</taxon>
        <taxon>Actinomycetes</taxon>
        <taxon>Mycobacteriales</taxon>
        <taxon>Nocardiaceae</taxon>
        <taxon>Nocardia</taxon>
    </lineage>
</organism>
<dbReference type="InterPro" id="IPR036689">
    <property type="entry name" value="ESAT-6-like_sf"/>
</dbReference>
<accession>A0A5R8P5U3</accession>
<sequence length="86" mass="9696">MLEDVERRLAGFVDFCRDQITAVDNLVKATPSSWSGEAADAYQARQADWVRRAGEVTQHLDEVRQRLTTAHEAYQGALNANLRMFG</sequence>
<dbReference type="InterPro" id="IPR010310">
    <property type="entry name" value="T7SS_ESAT-6-like"/>
</dbReference>
<dbReference type="EMBL" id="VBUU01000043">
    <property type="protein sequence ID" value="TLF96634.1"/>
    <property type="molecule type" value="Genomic_DNA"/>
</dbReference>
<evidence type="ECO:0000313" key="2">
    <source>
        <dbReference type="Proteomes" id="UP000308349"/>
    </source>
</evidence>
<proteinExistence type="predicted"/>
<dbReference type="OrthoDB" id="4556231at2"/>
<dbReference type="Pfam" id="PF06013">
    <property type="entry name" value="WXG100"/>
    <property type="match status" value="1"/>
</dbReference>
<dbReference type="AlphaFoldDB" id="A0A5R8P5U3"/>
<reference evidence="1 2" key="1">
    <citation type="submission" date="2019-05" db="EMBL/GenBank/DDBJ databases">
        <title>Genomes sequences of two Nocardia cyriacigeorgica environmental isolates, type strains Nocardia asteroides ATCC 19247 and Nocardia cyriacigeorgica DSM 44484.</title>
        <authorList>
            <person name="Vautrin F."/>
            <person name="Bergeron E."/>
            <person name="Dubost A."/>
            <person name="Abrouk D."/>
            <person name="Rodriguez Nava V."/>
            <person name="Pujic P."/>
        </authorList>
    </citation>
    <scope>NUCLEOTIDE SEQUENCE [LARGE SCALE GENOMIC DNA]</scope>
    <source>
        <strain evidence="1 2">EML 1456</strain>
    </source>
</reference>